<name>A0A1I2DFX1_9BURK</name>
<gene>
    <name evidence="1" type="ORF">SAMN04489711_105179</name>
</gene>
<dbReference type="AlphaFoldDB" id="A0A1I2DFX1"/>
<reference evidence="2" key="1">
    <citation type="submission" date="2016-10" db="EMBL/GenBank/DDBJ databases">
        <authorList>
            <person name="Varghese N."/>
            <person name="Submissions S."/>
        </authorList>
    </citation>
    <scope>NUCLEOTIDE SEQUENCE [LARGE SCALE GENOMIC DNA]</scope>
    <source>
        <strain evidence="2">DSM 27981</strain>
    </source>
</reference>
<sequence>MPTTKPAAVAQAEKKVAAVLDDLEQTTGSEVQRLQLEDVVASDAATGRPLVQKAVEITVQPRPNRKWAR</sequence>
<dbReference type="RefSeq" id="WP_092939552.1">
    <property type="nucleotide sequence ID" value="NZ_FONX01000005.1"/>
</dbReference>
<evidence type="ECO:0000313" key="1">
    <source>
        <dbReference type="EMBL" id="SFE79407.1"/>
    </source>
</evidence>
<protein>
    <submittedName>
        <fullName evidence="1">Uncharacterized protein</fullName>
    </submittedName>
</protein>
<accession>A0A1I2DFX1</accession>
<organism evidence="1 2">
    <name type="scientific">Paracidovorax wautersii</name>
    <dbReference type="NCBI Taxonomy" id="1177982"/>
    <lineage>
        <taxon>Bacteria</taxon>
        <taxon>Pseudomonadati</taxon>
        <taxon>Pseudomonadota</taxon>
        <taxon>Betaproteobacteria</taxon>
        <taxon>Burkholderiales</taxon>
        <taxon>Comamonadaceae</taxon>
        <taxon>Paracidovorax</taxon>
    </lineage>
</organism>
<dbReference type="STRING" id="1177982.SAMN04489711_105179"/>
<evidence type="ECO:0000313" key="2">
    <source>
        <dbReference type="Proteomes" id="UP000199119"/>
    </source>
</evidence>
<dbReference type="EMBL" id="FONX01000005">
    <property type="protein sequence ID" value="SFE79407.1"/>
    <property type="molecule type" value="Genomic_DNA"/>
</dbReference>
<keyword evidence="2" id="KW-1185">Reference proteome</keyword>
<proteinExistence type="predicted"/>
<dbReference type="OrthoDB" id="8813568at2"/>
<dbReference type="Proteomes" id="UP000199119">
    <property type="component" value="Unassembled WGS sequence"/>
</dbReference>